<keyword evidence="3" id="KW-0408">Iron</keyword>
<evidence type="ECO:0000256" key="2">
    <source>
        <dbReference type="ARBA" id="ARBA00022723"/>
    </source>
</evidence>
<dbReference type="SUPFAM" id="SSF54862">
    <property type="entry name" value="4Fe-4S ferredoxins"/>
    <property type="match status" value="1"/>
</dbReference>
<evidence type="ECO:0000256" key="3">
    <source>
        <dbReference type="ARBA" id="ARBA00023004"/>
    </source>
</evidence>
<evidence type="ECO:0000259" key="5">
    <source>
        <dbReference type="PROSITE" id="PS51379"/>
    </source>
</evidence>
<dbReference type="InterPro" id="IPR006982">
    <property type="entry name" value="Glu_synth_centr_N"/>
</dbReference>
<gene>
    <name evidence="6" type="ORF">COY52_01285</name>
</gene>
<dbReference type="PANTHER" id="PTHR43687">
    <property type="entry name" value="ADENYLYLSULFATE REDUCTASE, BETA SUBUNIT"/>
    <property type="match status" value="1"/>
</dbReference>
<feature type="domain" description="4Fe-4S ferredoxin-type" evidence="5">
    <location>
        <begin position="10"/>
        <end position="39"/>
    </location>
</feature>
<dbReference type="Proteomes" id="UP000229307">
    <property type="component" value="Unassembled WGS sequence"/>
</dbReference>
<dbReference type="GO" id="GO:0015930">
    <property type="term" value="F:glutamate synthase activity"/>
    <property type="evidence" value="ECO:0007669"/>
    <property type="project" value="InterPro"/>
</dbReference>
<dbReference type="AlphaFoldDB" id="A0A2M7SEX2"/>
<sequence length="169" mass="19241">MAKRPVLQDFVVERDESRCVACQACVRMCSNDVHSYDPETNKVESDSAKCVGCHFCESFCPTKAINIKRSASQFRENANWQYRDIANLVKQAETGGVLLTGMGCDRPYPVYWDHILLNASQVTNPSIDPLREPMELRTYIGRRPDRIQWTVDSGQWTANKKQSSSIQHP</sequence>
<evidence type="ECO:0000256" key="4">
    <source>
        <dbReference type="ARBA" id="ARBA00023014"/>
    </source>
</evidence>
<dbReference type="GO" id="GO:0051539">
    <property type="term" value="F:4 iron, 4 sulfur cluster binding"/>
    <property type="evidence" value="ECO:0007669"/>
    <property type="project" value="UniProtKB-KW"/>
</dbReference>
<dbReference type="InterPro" id="IPR017896">
    <property type="entry name" value="4Fe4S_Fe-S-bd"/>
</dbReference>
<name>A0A2M7SEX2_9BACT</name>
<dbReference type="Pfam" id="PF12838">
    <property type="entry name" value="Fer4_7"/>
    <property type="match status" value="1"/>
</dbReference>
<dbReference type="PROSITE" id="PS51379">
    <property type="entry name" value="4FE4S_FER_2"/>
    <property type="match status" value="2"/>
</dbReference>
<evidence type="ECO:0000313" key="7">
    <source>
        <dbReference type="Proteomes" id="UP000229307"/>
    </source>
</evidence>
<keyword evidence="4" id="KW-0411">Iron-sulfur</keyword>
<dbReference type="InterPro" id="IPR017900">
    <property type="entry name" value="4Fe4S_Fe_S_CS"/>
</dbReference>
<dbReference type="InterPro" id="IPR050572">
    <property type="entry name" value="Fe-S_Ferredoxin"/>
</dbReference>
<dbReference type="Gene3D" id="3.30.70.20">
    <property type="match status" value="1"/>
</dbReference>
<proteinExistence type="predicted"/>
<dbReference type="Gene3D" id="3.20.20.70">
    <property type="entry name" value="Aldolase class I"/>
    <property type="match status" value="1"/>
</dbReference>
<dbReference type="Pfam" id="PF04898">
    <property type="entry name" value="Glu_syn_central"/>
    <property type="match status" value="1"/>
</dbReference>
<dbReference type="PROSITE" id="PS00198">
    <property type="entry name" value="4FE4S_FER_1"/>
    <property type="match status" value="1"/>
</dbReference>
<accession>A0A2M7SEX2</accession>
<feature type="domain" description="4Fe-4S ferredoxin-type" evidence="5">
    <location>
        <begin position="41"/>
        <end position="70"/>
    </location>
</feature>
<dbReference type="EMBL" id="PFMR01000039">
    <property type="protein sequence ID" value="PIZ18082.1"/>
    <property type="molecule type" value="Genomic_DNA"/>
</dbReference>
<dbReference type="GO" id="GO:0046872">
    <property type="term" value="F:metal ion binding"/>
    <property type="evidence" value="ECO:0007669"/>
    <property type="project" value="UniProtKB-KW"/>
</dbReference>
<evidence type="ECO:0000256" key="1">
    <source>
        <dbReference type="ARBA" id="ARBA00022485"/>
    </source>
</evidence>
<evidence type="ECO:0000313" key="6">
    <source>
        <dbReference type="EMBL" id="PIZ18082.1"/>
    </source>
</evidence>
<keyword evidence="2" id="KW-0479">Metal-binding</keyword>
<dbReference type="PANTHER" id="PTHR43687:SF1">
    <property type="entry name" value="FERREDOXIN III"/>
    <property type="match status" value="1"/>
</dbReference>
<keyword evidence="1" id="KW-0004">4Fe-4S</keyword>
<dbReference type="InterPro" id="IPR013785">
    <property type="entry name" value="Aldolase_TIM"/>
</dbReference>
<protein>
    <recommendedName>
        <fullName evidence="5">4Fe-4S ferredoxin-type domain-containing protein</fullName>
    </recommendedName>
</protein>
<reference evidence="7" key="1">
    <citation type="submission" date="2017-09" db="EMBL/GenBank/DDBJ databases">
        <title>Depth-based differentiation of microbial function through sediment-hosted aquifers and enrichment of novel symbionts in the deep terrestrial subsurface.</title>
        <authorList>
            <person name="Probst A.J."/>
            <person name="Ladd B."/>
            <person name="Jarett J.K."/>
            <person name="Geller-Mcgrath D.E."/>
            <person name="Sieber C.M.K."/>
            <person name="Emerson J.B."/>
            <person name="Anantharaman K."/>
            <person name="Thomas B.C."/>
            <person name="Malmstrom R."/>
            <person name="Stieglmeier M."/>
            <person name="Klingl A."/>
            <person name="Woyke T."/>
            <person name="Ryan C.M."/>
            <person name="Banfield J.F."/>
        </authorList>
    </citation>
    <scope>NUCLEOTIDE SEQUENCE [LARGE SCALE GENOMIC DNA]</scope>
</reference>
<feature type="non-terminal residue" evidence="6">
    <location>
        <position position="169"/>
    </location>
</feature>
<organism evidence="6 7">
    <name type="scientific">Candidatus Desantisbacteria bacterium CG_4_10_14_0_8_um_filter_48_22</name>
    <dbReference type="NCBI Taxonomy" id="1974543"/>
    <lineage>
        <taxon>Bacteria</taxon>
        <taxon>Candidatus Desantisiibacteriota</taxon>
    </lineage>
</organism>
<comment type="caution">
    <text evidence="6">The sequence shown here is derived from an EMBL/GenBank/DDBJ whole genome shotgun (WGS) entry which is preliminary data.</text>
</comment>